<dbReference type="Pfam" id="PF02096">
    <property type="entry name" value="60KD_IMP"/>
    <property type="match status" value="1"/>
</dbReference>
<organism evidence="12 13">
    <name type="scientific">Neisseria elongata subsp. glycolytica ATCC 29315</name>
    <dbReference type="NCBI Taxonomy" id="546263"/>
    <lineage>
        <taxon>Bacteria</taxon>
        <taxon>Pseudomonadati</taxon>
        <taxon>Pseudomonadota</taxon>
        <taxon>Betaproteobacteria</taxon>
        <taxon>Neisseriales</taxon>
        <taxon>Neisseriaceae</taxon>
        <taxon>Neisseria</taxon>
    </lineage>
</organism>
<evidence type="ECO:0000256" key="7">
    <source>
        <dbReference type="ARBA" id="ARBA00023136"/>
    </source>
</evidence>
<sequence length="150" mass="17673">MAMQQAMMQMYRSEKINPLGGCLPMLLQIPIFIGLYWAIFSSVELRQAPWLGWITDLSRHDPWFILPVLMTATMWFQTTLNPPPTDPMQAKMMKIMPFVFSFMFFLFPAGLVLYYVVNNLLTIAQQWYVNRSTEQQRKKAKWCRNSASEY</sequence>
<keyword evidence="4 9" id="KW-0812">Transmembrane</keyword>
<evidence type="ECO:0000256" key="1">
    <source>
        <dbReference type="ARBA" id="ARBA00004651"/>
    </source>
</evidence>
<feature type="transmembrane region" description="Helical" evidence="10">
    <location>
        <begin position="95"/>
        <end position="117"/>
    </location>
</feature>
<dbReference type="GO" id="GO:0015031">
    <property type="term" value="P:protein transport"/>
    <property type="evidence" value="ECO:0007669"/>
    <property type="project" value="UniProtKB-KW"/>
</dbReference>
<dbReference type="PRINTS" id="PR01900">
    <property type="entry name" value="YIDCPROTEIN"/>
</dbReference>
<keyword evidence="8" id="KW-0143">Chaperone</keyword>
<dbReference type="PRINTS" id="PR00701">
    <property type="entry name" value="60KDINNERMP"/>
</dbReference>
<name>D4DLV6_NEIEG</name>
<dbReference type="Proteomes" id="UP000005536">
    <property type="component" value="Unassembled WGS sequence"/>
</dbReference>
<evidence type="ECO:0000313" key="13">
    <source>
        <dbReference type="Proteomes" id="UP000005536"/>
    </source>
</evidence>
<evidence type="ECO:0000256" key="4">
    <source>
        <dbReference type="ARBA" id="ARBA00022692"/>
    </source>
</evidence>
<dbReference type="GO" id="GO:0051205">
    <property type="term" value="P:protein insertion into membrane"/>
    <property type="evidence" value="ECO:0007669"/>
    <property type="project" value="TreeGrafter"/>
</dbReference>
<dbReference type="EMBL" id="ADBF01000002">
    <property type="protein sequence ID" value="EFE51059.1"/>
    <property type="molecule type" value="Genomic_DNA"/>
</dbReference>
<evidence type="ECO:0000256" key="8">
    <source>
        <dbReference type="ARBA" id="ARBA00023186"/>
    </source>
</evidence>
<dbReference type="AlphaFoldDB" id="D4DLV6"/>
<gene>
    <name evidence="12" type="ORF">NEIELOOT_00015</name>
</gene>
<comment type="subcellular location">
    <subcellularLocation>
        <location evidence="1">Cell membrane</location>
        <topology evidence="1">Multi-pass membrane protein</topology>
    </subcellularLocation>
    <subcellularLocation>
        <location evidence="9">Membrane</location>
        <topology evidence="9">Multi-pass membrane protein</topology>
    </subcellularLocation>
</comment>
<evidence type="ECO:0000313" key="12">
    <source>
        <dbReference type="EMBL" id="EFE51059.1"/>
    </source>
</evidence>
<reference evidence="12 13" key="1">
    <citation type="submission" date="2010-02" db="EMBL/GenBank/DDBJ databases">
        <authorList>
            <person name="Weinstock G."/>
            <person name="Sodergren E."/>
            <person name="Clifton S."/>
            <person name="Fulton L."/>
            <person name="Fulton B."/>
            <person name="Courtney L."/>
            <person name="Fronick C."/>
            <person name="Harrison M."/>
            <person name="Strong C."/>
            <person name="Farmer C."/>
            <person name="Delahaunty K."/>
            <person name="Markovic C."/>
            <person name="Hall O."/>
            <person name="Minx P."/>
            <person name="Tomlinson C."/>
            <person name="Mitreva M."/>
            <person name="Nelson J."/>
            <person name="Hou S."/>
            <person name="Wollam A."/>
            <person name="Pepin K.H."/>
            <person name="Johnson M."/>
            <person name="Bhonagiri V."/>
            <person name="Zhang X."/>
            <person name="Suruliraj S."/>
            <person name="Warren W."/>
            <person name="Chinwalla A."/>
            <person name="Mardis E.R."/>
            <person name="Wilson R.K."/>
        </authorList>
    </citation>
    <scope>NUCLEOTIDE SEQUENCE [LARGE SCALE GENOMIC DNA]</scope>
    <source>
        <strain evidence="12 13">ATCC 29315</strain>
    </source>
</reference>
<evidence type="ECO:0000256" key="3">
    <source>
        <dbReference type="ARBA" id="ARBA00022475"/>
    </source>
</evidence>
<evidence type="ECO:0000259" key="11">
    <source>
        <dbReference type="Pfam" id="PF02096"/>
    </source>
</evidence>
<accession>D4DLV6</accession>
<keyword evidence="7 10" id="KW-0472">Membrane</keyword>
<dbReference type="PANTHER" id="PTHR12428">
    <property type="entry name" value="OXA1"/>
    <property type="match status" value="1"/>
</dbReference>
<dbReference type="NCBIfam" id="TIGR03592">
    <property type="entry name" value="yidC_oxa1_cterm"/>
    <property type="match status" value="1"/>
</dbReference>
<dbReference type="PANTHER" id="PTHR12428:SF65">
    <property type="entry name" value="CYTOCHROME C OXIDASE ASSEMBLY PROTEIN COX18, MITOCHONDRIAL"/>
    <property type="match status" value="1"/>
</dbReference>
<dbReference type="GO" id="GO:0032977">
    <property type="term" value="F:membrane insertase activity"/>
    <property type="evidence" value="ECO:0007669"/>
    <property type="project" value="InterPro"/>
</dbReference>
<keyword evidence="2" id="KW-0813">Transport</keyword>
<comment type="caution">
    <text evidence="12">The sequence shown here is derived from an EMBL/GenBank/DDBJ whole genome shotgun (WGS) entry which is preliminary data.</text>
</comment>
<evidence type="ECO:0000256" key="9">
    <source>
        <dbReference type="RuleBase" id="RU003945"/>
    </source>
</evidence>
<keyword evidence="3" id="KW-1003">Cell membrane</keyword>
<evidence type="ECO:0000256" key="6">
    <source>
        <dbReference type="ARBA" id="ARBA00022989"/>
    </source>
</evidence>
<dbReference type="InterPro" id="IPR028055">
    <property type="entry name" value="YidC/Oxa/ALB_C"/>
</dbReference>
<feature type="transmembrane region" description="Helical" evidence="10">
    <location>
        <begin position="21"/>
        <end position="43"/>
    </location>
</feature>
<protein>
    <submittedName>
        <fullName evidence="12">Membrane protein insertase, YidC/Oxa1 family</fullName>
    </submittedName>
</protein>
<evidence type="ECO:0000256" key="2">
    <source>
        <dbReference type="ARBA" id="ARBA00022448"/>
    </source>
</evidence>
<dbReference type="InterPro" id="IPR047196">
    <property type="entry name" value="YidC_ALB_C"/>
</dbReference>
<feature type="domain" description="Membrane insertase YidC/Oxa/ALB C-terminal" evidence="11">
    <location>
        <begin position="2"/>
        <end position="131"/>
    </location>
</feature>
<evidence type="ECO:0000256" key="5">
    <source>
        <dbReference type="ARBA" id="ARBA00022927"/>
    </source>
</evidence>
<proteinExistence type="inferred from homology"/>
<keyword evidence="5" id="KW-0653">Protein transport</keyword>
<keyword evidence="6 10" id="KW-1133">Transmembrane helix</keyword>
<dbReference type="GO" id="GO:0005886">
    <property type="term" value="C:plasma membrane"/>
    <property type="evidence" value="ECO:0007669"/>
    <property type="project" value="UniProtKB-SubCell"/>
</dbReference>
<evidence type="ECO:0000256" key="10">
    <source>
        <dbReference type="SAM" id="Phobius"/>
    </source>
</evidence>
<comment type="similarity">
    <text evidence="9">Belongs to the OXA1/ALB3/YidC family.</text>
</comment>
<dbReference type="CDD" id="cd20070">
    <property type="entry name" value="5TM_YidC_Alb3"/>
    <property type="match status" value="1"/>
</dbReference>
<dbReference type="InterPro" id="IPR001708">
    <property type="entry name" value="YidC/ALB3/OXA1/COX18"/>
</dbReference>